<proteinExistence type="predicted"/>
<dbReference type="KEGG" id="chk:D4L85_22885"/>
<evidence type="ECO:0008006" key="4">
    <source>
        <dbReference type="Google" id="ProtNLM"/>
    </source>
</evidence>
<gene>
    <name evidence="2" type="ORF">D4L85_22885</name>
</gene>
<reference evidence="3" key="1">
    <citation type="submission" date="2018-09" db="EMBL/GenBank/DDBJ databases">
        <title>Chryseolinea sp. KIS68-18 isolated from soil.</title>
        <authorList>
            <person name="Weon H.-Y."/>
            <person name="Kwon S.-W."/>
            <person name="Lee S.A."/>
        </authorList>
    </citation>
    <scope>NUCLEOTIDE SEQUENCE [LARGE SCALE GENOMIC DNA]</scope>
    <source>
        <strain evidence="3">KIS68-18</strain>
    </source>
</reference>
<name>A0A385SSF2_9BACT</name>
<protein>
    <recommendedName>
        <fullName evidence="4">DUF1801 domain-containing protein</fullName>
    </recommendedName>
</protein>
<dbReference type="SUPFAM" id="SSF159888">
    <property type="entry name" value="YdhG-like"/>
    <property type="match status" value="1"/>
</dbReference>
<accession>A0A385SSF2</accession>
<dbReference type="AlphaFoldDB" id="A0A385SSF2"/>
<dbReference type="OrthoDB" id="1121167at2"/>
<dbReference type="EMBL" id="CP032382">
    <property type="protein sequence ID" value="AYB33251.1"/>
    <property type="molecule type" value="Genomic_DNA"/>
</dbReference>
<evidence type="ECO:0000256" key="1">
    <source>
        <dbReference type="SAM" id="MobiDB-lite"/>
    </source>
</evidence>
<evidence type="ECO:0000313" key="2">
    <source>
        <dbReference type="EMBL" id="AYB33251.1"/>
    </source>
</evidence>
<dbReference type="RefSeq" id="WP_119756490.1">
    <property type="nucleotide sequence ID" value="NZ_CP032382.1"/>
</dbReference>
<feature type="region of interest" description="Disordered" evidence="1">
    <location>
        <begin position="149"/>
        <end position="172"/>
    </location>
</feature>
<organism evidence="2 3">
    <name type="scientific">Chryseolinea soli</name>
    <dbReference type="NCBI Taxonomy" id="2321403"/>
    <lineage>
        <taxon>Bacteria</taxon>
        <taxon>Pseudomonadati</taxon>
        <taxon>Bacteroidota</taxon>
        <taxon>Cytophagia</taxon>
        <taxon>Cytophagales</taxon>
        <taxon>Fulvivirgaceae</taxon>
        <taxon>Chryseolinea</taxon>
    </lineage>
</organism>
<dbReference type="Proteomes" id="UP000266183">
    <property type="component" value="Chromosome"/>
</dbReference>
<sequence length="172" mass="19690">MSKAETKDLSKFLKPFPSEIQETVWFLRDFVWDLYPQTNELIYDNYNAVAFGWSPTDRVGHTFCSIAVGRTSMNVHFGFYWGSEIADPEKRLLGEGNQYRYILVKDPAEFPKAYIKKLMEDAYANSLAKVKDKKQIVEGLTITKSISAKKRTTKAKAVKKPAKKKAPAKKKK</sequence>
<evidence type="ECO:0000313" key="3">
    <source>
        <dbReference type="Proteomes" id="UP000266183"/>
    </source>
</evidence>
<keyword evidence="3" id="KW-1185">Reference proteome</keyword>